<gene>
    <name evidence="3" type="ORF">AT727_12645</name>
    <name evidence="2" type="ORF">DPCES_4040</name>
</gene>
<dbReference type="PANTHER" id="PTHR43591">
    <property type="entry name" value="METHYLTRANSFERASE"/>
    <property type="match status" value="1"/>
</dbReference>
<dbReference type="CDD" id="cd02440">
    <property type="entry name" value="AdoMet_MTases"/>
    <property type="match status" value="1"/>
</dbReference>
<dbReference type="RefSeq" id="WP_005809641.1">
    <property type="nucleotide sequence ID" value="NZ_CABKQQ010000019.1"/>
</dbReference>
<dbReference type="OrthoDB" id="9772751at2"/>
<dbReference type="EMBL" id="LK996017">
    <property type="protein sequence ID" value="CDX03926.1"/>
    <property type="molecule type" value="Genomic_DNA"/>
</dbReference>
<name>A0A098B7V3_DESHA</name>
<dbReference type="PANTHER" id="PTHR43591:SF108">
    <property type="entry name" value="S-ADENOSYL-L-METHIONINE-DEPENDENT METHYLTRANSFERASE"/>
    <property type="match status" value="1"/>
</dbReference>
<reference evidence="2" key="1">
    <citation type="submission" date="2014-07" db="EMBL/GenBank/DDBJ databases">
        <authorList>
            <person name="Hornung V.Bastian."/>
        </authorList>
    </citation>
    <scope>NUCLEOTIDE SEQUENCE</scope>
    <source>
        <strain evidence="2">PCE-S</strain>
    </source>
</reference>
<dbReference type="GO" id="GO:0032259">
    <property type="term" value="P:methylation"/>
    <property type="evidence" value="ECO:0007669"/>
    <property type="project" value="UniProtKB-KW"/>
</dbReference>
<dbReference type="InterPro" id="IPR029063">
    <property type="entry name" value="SAM-dependent_MTases_sf"/>
</dbReference>
<sequence>MRNNKKFWDRYSGLYDFEINRFNKAAYEEMYSLMSEVLRADMRVLEVATGTGLMALGIAKFVRQVEATDFSPKMIETAKKKIAPANVRFSLEDATALSFANDSFDAVIISNALHIMPDPEATLASIRRVLKPDGLLIAPTFAHGHLKNSTWNLNARILKLIGFETYSKWTPEEYTGFIEKNGFSVGRRKVLRAAFPLVYLEATKVSQSL</sequence>
<dbReference type="PATRIC" id="fig|49338.4.peg.4343"/>
<keyword evidence="2" id="KW-0808">Transferase</keyword>
<evidence type="ECO:0000313" key="3">
    <source>
        <dbReference type="EMBL" id="KTE89671.1"/>
    </source>
</evidence>
<protein>
    <submittedName>
        <fullName evidence="2 3">Methyltransferase</fullName>
    </submittedName>
</protein>
<evidence type="ECO:0000259" key="1">
    <source>
        <dbReference type="Pfam" id="PF08241"/>
    </source>
</evidence>
<dbReference type="InterPro" id="IPR013216">
    <property type="entry name" value="Methyltransf_11"/>
</dbReference>
<dbReference type="AlphaFoldDB" id="A0A098B7V3"/>
<dbReference type="OMA" id="RYWERHA"/>
<organism evidence="2">
    <name type="scientific">Desulfitobacterium hafniense</name>
    <name type="common">Desulfitobacterium frappieri</name>
    <dbReference type="NCBI Taxonomy" id="49338"/>
    <lineage>
        <taxon>Bacteria</taxon>
        <taxon>Bacillati</taxon>
        <taxon>Bacillota</taxon>
        <taxon>Clostridia</taxon>
        <taxon>Eubacteriales</taxon>
        <taxon>Desulfitobacteriaceae</taxon>
        <taxon>Desulfitobacterium</taxon>
    </lineage>
</organism>
<dbReference type="SUPFAM" id="SSF53335">
    <property type="entry name" value="S-adenosyl-L-methionine-dependent methyltransferases"/>
    <property type="match status" value="1"/>
</dbReference>
<dbReference type="Proteomes" id="UP000054623">
    <property type="component" value="Unassembled WGS sequence"/>
</dbReference>
<keyword evidence="2" id="KW-0489">Methyltransferase</keyword>
<dbReference type="EMBL" id="LOCK01000072">
    <property type="protein sequence ID" value="KTE89671.1"/>
    <property type="molecule type" value="Genomic_DNA"/>
</dbReference>
<proteinExistence type="predicted"/>
<dbReference type="Pfam" id="PF08241">
    <property type="entry name" value="Methyltransf_11"/>
    <property type="match status" value="1"/>
</dbReference>
<accession>A0A098B7V3</accession>
<dbReference type="Gene3D" id="3.40.50.150">
    <property type="entry name" value="Vaccinia Virus protein VP39"/>
    <property type="match status" value="1"/>
</dbReference>
<reference evidence="3 4" key="2">
    <citation type="submission" date="2015-12" db="EMBL/GenBank/DDBJ databases">
        <title>Draft Genome Sequence of Desulfitobacterium hafniense Strain DH, a Sulfate-reducing Bacterium Isolated from Paddy Soils.</title>
        <authorList>
            <person name="Bao P."/>
            <person name="Zhang X."/>
            <person name="Li G."/>
        </authorList>
    </citation>
    <scope>NUCLEOTIDE SEQUENCE [LARGE SCALE GENOMIC DNA]</scope>
    <source>
        <strain evidence="3 4">DH</strain>
    </source>
</reference>
<evidence type="ECO:0000313" key="4">
    <source>
        <dbReference type="Proteomes" id="UP000054623"/>
    </source>
</evidence>
<evidence type="ECO:0000313" key="2">
    <source>
        <dbReference type="EMBL" id="CDX03926.1"/>
    </source>
</evidence>
<feature type="domain" description="Methyltransferase type 11" evidence="1">
    <location>
        <begin position="45"/>
        <end position="137"/>
    </location>
</feature>
<dbReference type="GO" id="GO:0008757">
    <property type="term" value="F:S-adenosylmethionine-dependent methyltransferase activity"/>
    <property type="evidence" value="ECO:0007669"/>
    <property type="project" value="InterPro"/>
</dbReference>